<dbReference type="Pfam" id="PF01632">
    <property type="entry name" value="Ribosomal_L35p"/>
    <property type="match status" value="1"/>
</dbReference>
<evidence type="ECO:0000313" key="5">
    <source>
        <dbReference type="Proteomes" id="UP001497392"/>
    </source>
</evidence>
<keyword evidence="5" id="KW-1185">Reference proteome</keyword>
<dbReference type="InterPro" id="IPR021137">
    <property type="entry name" value="Ribosomal_bL35-like"/>
</dbReference>
<evidence type="ECO:0000256" key="1">
    <source>
        <dbReference type="ARBA" id="ARBA00006598"/>
    </source>
</evidence>
<accession>A0ABP1FIK2</accession>
<organism evidence="4 5">
    <name type="scientific">Coccomyxa viridis</name>
    <dbReference type="NCBI Taxonomy" id="1274662"/>
    <lineage>
        <taxon>Eukaryota</taxon>
        <taxon>Viridiplantae</taxon>
        <taxon>Chlorophyta</taxon>
        <taxon>core chlorophytes</taxon>
        <taxon>Trebouxiophyceae</taxon>
        <taxon>Trebouxiophyceae incertae sedis</taxon>
        <taxon>Coccomyxaceae</taxon>
        <taxon>Coccomyxa</taxon>
    </lineage>
</organism>
<sequence>MLSIVSALLRRHVGASHHCGTLSPAAGYRTLASAAARALHGPLPENQVILQSLKPWGHRSLAYAAALLPVPNAASLCAVSGSRSAGCCDLTRGFAATSKLRPKHRGGKIKTSGGYKERFKLTATGKVRHMRTGHRHKRWAKTSDQNRKLRRGRNLFDTYATTLKKLGFTRRTF</sequence>
<gene>
    <name evidence="4" type="primary">g1693</name>
    <name evidence="4" type="ORF">VP750_LOCUS1447</name>
</gene>
<keyword evidence="2" id="KW-0689">Ribosomal protein</keyword>
<reference evidence="4 5" key="1">
    <citation type="submission" date="2024-06" db="EMBL/GenBank/DDBJ databases">
        <authorList>
            <person name="Kraege A."/>
            <person name="Thomma B."/>
        </authorList>
    </citation>
    <scope>NUCLEOTIDE SEQUENCE [LARGE SCALE GENOMIC DNA]</scope>
</reference>
<proteinExistence type="inferred from homology"/>
<dbReference type="EMBL" id="CAXHTA020000002">
    <property type="protein sequence ID" value="CAL5219788.1"/>
    <property type="molecule type" value="Genomic_DNA"/>
</dbReference>
<comment type="similarity">
    <text evidence="1">Belongs to the bacterial ribosomal protein bL35 family.</text>
</comment>
<dbReference type="Gene3D" id="4.10.410.60">
    <property type="match status" value="1"/>
</dbReference>
<evidence type="ECO:0000256" key="2">
    <source>
        <dbReference type="ARBA" id="ARBA00022980"/>
    </source>
</evidence>
<dbReference type="SUPFAM" id="SSF143034">
    <property type="entry name" value="L35p-like"/>
    <property type="match status" value="1"/>
</dbReference>
<keyword evidence="3" id="KW-0687">Ribonucleoprotein</keyword>
<protein>
    <submittedName>
        <fullName evidence="4">G1693 protein</fullName>
    </submittedName>
</protein>
<dbReference type="Proteomes" id="UP001497392">
    <property type="component" value="Unassembled WGS sequence"/>
</dbReference>
<evidence type="ECO:0000256" key="3">
    <source>
        <dbReference type="ARBA" id="ARBA00023274"/>
    </source>
</evidence>
<name>A0ABP1FIK2_9CHLO</name>
<comment type="caution">
    <text evidence="4">The sequence shown here is derived from an EMBL/GenBank/DDBJ whole genome shotgun (WGS) entry which is preliminary data.</text>
</comment>
<dbReference type="InterPro" id="IPR037229">
    <property type="entry name" value="Ribosomal_bL35_sf"/>
</dbReference>
<evidence type="ECO:0000313" key="4">
    <source>
        <dbReference type="EMBL" id="CAL5219788.1"/>
    </source>
</evidence>